<dbReference type="EC" id="2.7.4.25" evidence="8"/>
<evidence type="ECO:0000256" key="7">
    <source>
        <dbReference type="ARBA" id="ARBA00048478"/>
    </source>
</evidence>
<feature type="domain" description="Cytidylate kinase" evidence="9">
    <location>
        <begin position="3"/>
        <end position="202"/>
    </location>
</feature>
<keyword evidence="8" id="KW-0963">Cytoplasm</keyword>
<dbReference type="SUPFAM" id="SSF52540">
    <property type="entry name" value="P-loop containing nucleoside triphosphate hydrolases"/>
    <property type="match status" value="1"/>
</dbReference>
<dbReference type="Gene3D" id="3.40.50.300">
    <property type="entry name" value="P-loop containing nucleotide triphosphate hydrolases"/>
    <property type="match status" value="1"/>
</dbReference>
<evidence type="ECO:0000256" key="1">
    <source>
        <dbReference type="ARBA" id="ARBA00009427"/>
    </source>
</evidence>
<name>A0A842HWK4_9SPHN</name>
<dbReference type="AlphaFoldDB" id="A0A842HWK4"/>
<evidence type="ECO:0000256" key="8">
    <source>
        <dbReference type="HAMAP-Rule" id="MF_00238"/>
    </source>
</evidence>
<comment type="catalytic activity">
    <reaction evidence="6 8">
        <text>dCMP + ATP = dCDP + ADP</text>
        <dbReference type="Rhea" id="RHEA:25094"/>
        <dbReference type="ChEBI" id="CHEBI:30616"/>
        <dbReference type="ChEBI" id="CHEBI:57566"/>
        <dbReference type="ChEBI" id="CHEBI:58593"/>
        <dbReference type="ChEBI" id="CHEBI:456216"/>
        <dbReference type="EC" id="2.7.4.25"/>
    </reaction>
</comment>
<protein>
    <recommendedName>
        <fullName evidence="8">Cytidylate kinase</fullName>
        <shortName evidence="8">CK</shortName>
        <ecNumber evidence="8">2.7.4.25</ecNumber>
    </recommendedName>
    <alternativeName>
        <fullName evidence="8">Cytidine monophosphate kinase</fullName>
        <shortName evidence="8">CMP kinase</shortName>
    </alternativeName>
</protein>
<comment type="catalytic activity">
    <reaction evidence="7 8">
        <text>CMP + ATP = CDP + ADP</text>
        <dbReference type="Rhea" id="RHEA:11600"/>
        <dbReference type="ChEBI" id="CHEBI:30616"/>
        <dbReference type="ChEBI" id="CHEBI:58069"/>
        <dbReference type="ChEBI" id="CHEBI:60377"/>
        <dbReference type="ChEBI" id="CHEBI:456216"/>
        <dbReference type="EC" id="2.7.4.25"/>
    </reaction>
</comment>
<evidence type="ECO:0000259" key="9">
    <source>
        <dbReference type="Pfam" id="PF02224"/>
    </source>
</evidence>
<dbReference type="Proteomes" id="UP000564378">
    <property type="component" value="Unassembled WGS sequence"/>
</dbReference>
<dbReference type="InterPro" id="IPR011994">
    <property type="entry name" value="Cytidylate_kinase_dom"/>
</dbReference>
<keyword evidence="5 8" id="KW-0067">ATP-binding</keyword>
<dbReference type="GO" id="GO:0006220">
    <property type="term" value="P:pyrimidine nucleotide metabolic process"/>
    <property type="evidence" value="ECO:0007669"/>
    <property type="project" value="UniProtKB-UniRule"/>
</dbReference>
<evidence type="ECO:0000256" key="6">
    <source>
        <dbReference type="ARBA" id="ARBA00047615"/>
    </source>
</evidence>
<gene>
    <name evidence="8" type="primary">cmk</name>
    <name evidence="10" type="ORF">H6P80_06545</name>
</gene>
<evidence type="ECO:0000256" key="5">
    <source>
        <dbReference type="ARBA" id="ARBA00022840"/>
    </source>
</evidence>
<keyword evidence="4 8" id="KW-0418">Kinase</keyword>
<dbReference type="GO" id="GO:0036431">
    <property type="term" value="F:dCMP kinase activity"/>
    <property type="evidence" value="ECO:0007669"/>
    <property type="project" value="InterPro"/>
</dbReference>
<sequence>MIIAVDGPAASGKGTIAKALAVHFALPWLDTGLLYRAVGIGVLRAGGDPDNPNIALTACDFPDALLEDPALRSEGAGAYASRVSVHPEVRAALIERQKAFAAQPGGAVLDGRDIGTVIAPHADAKLFVTASPEIRAERRYRDESADNQDANHDAILADIIQRDKRDSERANAPLKRAEDADLLDTSDLTISAAVQRAIALVEARTGKR</sequence>
<dbReference type="GO" id="GO:0005524">
    <property type="term" value="F:ATP binding"/>
    <property type="evidence" value="ECO:0007669"/>
    <property type="project" value="UniProtKB-UniRule"/>
</dbReference>
<dbReference type="InterPro" id="IPR027417">
    <property type="entry name" value="P-loop_NTPase"/>
</dbReference>
<dbReference type="EMBL" id="JACJVJ010000001">
    <property type="protein sequence ID" value="MBC2777275.1"/>
    <property type="molecule type" value="Genomic_DNA"/>
</dbReference>
<evidence type="ECO:0000256" key="3">
    <source>
        <dbReference type="ARBA" id="ARBA00022741"/>
    </source>
</evidence>
<keyword evidence="3 8" id="KW-0547">Nucleotide-binding</keyword>
<organism evidence="10 11">
    <name type="scientific">Parasphingopyxis marina</name>
    <dbReference type="NCBI Taxonomy" id="2761622"/>
    <lineage>
        <taxon>Bacteria</taxon>
        <taxon>Pseudomonadati</taxon>
        <taxon>Pseudomonadota</taxon>
        <taxon>Alphaproteobacteria</taxon>
        <taxon>Sphingomonadales</taxon>
        <taxon>Sphingomonadaceae</taxon>
        <taxon>Parasphingopyxis</taxon>
    </lineage>
</organism>
<evidence type="ECO:0000313" key="11">
    <source>
        <dbReference type="Proteomes" id="UP000564378"/>
    </source>
</evidence>
<dbReference type="GO" id="GO:0005737">
    <property type="term" value="C:cytoplasm"/>
    <property type="evidence" value="ECO:0007669"/>
    <property type="project" value="UniProtKB-SubCell"/>
</dbReference>
<evidence type="ECO:0000256" key="2">
    <source>
        <dbReference type="ARBA" id="ARBA00022679"/>
    </source>
</evidence>
<evidence type="ECO:0000256" key="4">
    <source>
        <dbReference type="ARBA" id="ARBA00022777"/>
    </source>
</evidence>
<proteinExistence type="inferred from homology"/>
<dbReference type="HAMAP" id="MF_00238">
    <property type="entry name" value="Cytidyl_kinase_type1"/>
    <property type="match status" value="1"/>
</dbReference>
<keyword evidence="2 8" id="KW-0808">Transferase</keyword>
<dbReference type="Pfam" id="PF02224">
    <property type="entry name" value="Cytidylate_kin"/>
    <property type="match status" value="1"/>
</dbReference>
<comment type="similarity">
    <text evidence="1 8">Belongs to the cytidylate kinase family. Type 1 subfamily.</text>
</comment>
<dbReference type="CDD" id="cd02020">
    <property type="entry name" value="CMPK"/>
    <property type="match status" value="1"/>
</dbReference>
<accession>A0A842HWK4</accession>
<dbReference type="InterPro" id="IPR003136">
    <property type="entry name" value="Cytidylate_kin"/>
</dbReference>
<keyword evidence="11" id="KW-1185">Reference proteome</keyword>
<comment type="caution">
    <text evidence="10">The sequence shown here is derived from an EMBL/GenBank/DDBJ whole genome shotgun (WGS) entry which is preliminary data.</text>
</comment>
<comment type="subcellular location">
    <subcellularLocation>
        <location evidence="8">Cytoplasm</location>
    </subcellularLocation>
</comment>
<feature type="binding site" evidence="8">
    <location>
        <begin position="7"/>
        <end position="15"/>
    </location>
    <ligand>
        <name>ATP</name>
        <dbReference type="ChEBI" id="CHEBI:30616"/>
    </ligand>
</feature>
<evidence type="ECO:0000313" key="10">
    <source>
        <dbReference type="EMBL" id="MBC2777275.1"/>
    </source>
</evidence>
<reference evidence="10 11" key="1">
    <citation type="submission" date="2020-08" db="EMBL/GenBank/DDBJ databases">
        <title>Draft genome sequence of Parasphingopyxis sp. GrpM-11.</title>
        <authorList>
            <person name="Oh J."/>
            <person name="Roh D.-H."/>
        </authorList>
    </citation>
    <scope>NUCLEOTIDE SEQUENCE [LARGE SCALE GENOMIC DNA]</scope>
    <source>
        <strain evidence="10 11">GrpM-11</strain>
    </source>
</reference>
<dbReference type="RefSeq" id="WP_185800495.1">
    <property type="nucleotide sequence ID" value="NZ_JACJVJ010000001.1"/>
</dbReference>